<keyword evidence="2 3" id="KW-0067">ATP-binding</keyword>
<proteinExistence type="predicted"/>
<organism evidence="6 7">
    <name type="scientific">Panicum virgatum</name>
    <name type="common">Blackwell switchgrass</name>
    <dbReference type="NCBI Taxonomy" id="38727"/>
    <lineage>
        <taxon>Eukaryota</taxon>
        <taxon>Viridiplantae</taxon>
        <taxon>Streptophyta</taxon>
        <taxon>Embryophyta</taxon>
        <taxon>Tracheophyta</taxon>
        <taxon>Spermatophyta</taxon>
        <taxon>Magnoliopsida</taxon>
        <taxon>Liliopsida</taxon>
        <taxon>Poales</taxon>
        <taxon>Poaceae</taxon>
        <taxon>PACMAD clade</taxon>
        <taxon>Panicoideae</taxon>
        <taxon>Panicodae</taxon>
        <taxon>Paniceae</taxon>
        <taxon>Panicinae</taxon>
        <taxon>Panicum</taxon>
        <taxon>Panicum sect. Hiantes</taxon>
    </lineage>
</organism>
<dbReference type="PROSITE" id="PS00107">
    <property type="entry name" value="PROTEIN_KINASE_ATP"/>
    <property type="match status" value="1"/>
</dbReference>
<evidence type="ECO:0000256" key="3">
    <source>
        <dbReference type="PROSITE-ProRule" id="PRU10141"/>
    </source>
</evidence>
<evidence type="ECO:0000256" key="2">
    <source>
        <dbReference type="ARBA" id="ARBA00022840"/>
    </source>
</evidence>
<dbReference type="InterPro" id="IPR000719">
    <property type="entry name" value="Prot_kinase_dom"/>
</dbReference>
<dbReference type="InterPro" id="IPR011009">
    <property type="entry name" value="Kinase-like_dom_sf"/>
</dbReference>
<feature type="transmembrane region" description="Helical" evidence="4">
    <location>
        <begin position="206"/>
        <end position="227"/>
    </location>
</feature>
<feature type="binding site" evidence="3">
    <location>
        <position position="308"/>
    </location>
    <ligand>
        <name>ATP</name>
        <dbReference type="ChEBI" id="CHEBI:30616"/>
    </ligand>
</feature>
<gene>
    <name evidence="6" type="ORF">PVAP13_7KG254200</name>
</gene>
<keyword evidence="4" id="KW-1133">Transmembrane helix</keyword>
<dbReference type="GO" id="GO:0005524">
    <property type="term" value="F:ATP binding"/>
    <property type="evidence" value="ECO:0007669"/>
    <property type="project" value="UniProtKB-UniRule"/>
</dbReference>
<comment type="caution">
    <text evidence="6">The sequence shown here is derived from an EMBL/GenBank/DDBJ whole genome shotgun (WGS) entry which is preliminary data.</text>
</comment>
<sequence length="342" mass="37920">MEDRANYARVSNHSECRDSQIGGYVCYCREGFDGNPYVVNSCAGEAEASVYDFVQPKANCATSCGNVSFAFPFGTEVGCFANLQLYLTCSNPRSSAPFLQMSDGSVVTSISIDEGILNVLKPSDPSHFVETPLYAFSEEWGVVKWAVDSTTCKNATAIKKGYRCFSNNSDCVDVRDDKTYREVGYRCKCSRGFQGNPYLKDGCTGVSIGLSSGGTILFVAAIFVVLTRKWKRSVQKRLRKRFFRKNKGILLEQLISSDQNASDGMEIFSLEELEKATNNFDHARVVGRGGYGTVYKGILTDQRVVAIKRSMLEASTDIEQFINEVSILLQINHSREAPWVLP</sequence>
<dbReference type="GO" id="GO:0007166">
    <property type="term" value="P:cell surface receptor signaling pathway"/>
    <property type="evidence" value="ECO:0007669"/>
    <property type="project" value="InterPro"/>
</dbReference>
<dbReference type="PANTHER" id="PTHR27005:SF397">
    <property type="entry name" value="PROTEIN KINASE DOMAIN-CONTAINING PROTEIN"/>
    <property type="match status" value="1"/>
</dbReference>
<dbReference type="GO" id="GO:0004674">
    <property type="term" value="F:protein serine/threonine kinase activity"/>
    <property type="evidence" value="ECO:0007669"/>
    <property type="project" value="TreeGrafter"/>
</dbReference>
<dbReference type="PANTHER" id="PTHR27005">
    <property type="entry name" value="WALL-ASSOCIATED RECEPTOR KINASE-LIKE 21"/>
    <property type="match status" value="1"/>
</dbReference>
<name>A0A8T0QH75_PANVG</name>
<evidence type="ECO:0000313" key="7">
    <source>
        <dbReference type="Proteomes" id="UP000823388"/>
    </source>
</evidence>
<evidence type="ECO:0000256" key="4">
    <source>
        <dbReference type="SAM" id="Phobius"/>
    </source>
</evidence>
<reference evidence="6" key="1">
    <citation type="submission" date="2020-05" db="EMBL/GenBank/DDBJ databases">
        <title>WGS assembly of Panicum virgatum.</title>
        <authorList>
            <person name="Lovell J.T."/>
            <person name="Jenkins J."/>
            <person name="Shu S."/>
            <person name="Juenger T.E."/>
            <person name="Schmutz J."/>
        </authorList>
    </citation>
    <scope>NUCLEOTIDE SEQUENCE</scope>
    <source>
        <strain evidence="6">AP13</strain>
    </source>
</reference>
<feature type="domain" description="Protein kinase" evidence="5">
    <location>
        <begin position="280"/>
        <end position="342"/>
    </location>
</feature>
<evidence type="ECO:0000313" key="6">
    <source>
        <dbReference type="EMBL" id="KAG2573460.1"/>
    </source>
</evidence>
<dbReference type="InterPro" id="IPR017441">
    <property type="entry name" value="Protein_kinase_ATP_BS"/>
</dbReference>
<dbReference type="SUPFAM" id="SSF56112">
    <property type="entry name" value="Protein kinase-like (PK-like)"/>
    <property type="match status" value="1"/>
</dbReference>
<dbReference type="GO" id="GO:0005886">
    <property type="term" value="C:plasma membrane"/>
    <property type="evidence" value="ECO:0007669"/>
    <property type="project" value="TreeGrafter"/>
</dbReference>
<dbReference type="Proteomes" id="UP000823388">
    <property type="component" value="Chromosome 7K"/>
</dbReference>
<dbReference type="EMBL" id="CM029049">
    <property type="protein sequence ID" value="KAG2573460.1"/>
    <property type="molecule type" value="Genomic_DNA"/>
</dbReference>
<protein>
    <recommendedName>
        <fullName evidence="5">Protein kinase domain-containing protein</fullName>
    </recommendedName>
</protein>
<keyword evidence="7" id="KW-1185">Reference proteome</keyword>
<evidence type="ECO:0000259" key="5">
    <source>
        <dbReference type="PROSITE" id="PS50011"/>
    </source>
</evidence>
<accession>A0A8T0QH75</accession>
<dbReference type="InterPro" id="IPR045274">
    <property type="entry name" value="WAK-like"/>
</dbReference>
<dbReference type="PROSITE" id="PS50011">
    <property type="entry name" value="PROTEIN_KINASE_DOM"/>
    <property type="match status" value="1"/>
</dbReference>
<evidence type="ECO:0000256" key="1">
    <source>
        <dbReference type="ARBA" id="ARBA00022741"/>
    </source>
</evidence>
<dbReference type="Gene3D" id="3.30.200.20">
    <property type="entry name" value="Phosphorylase Kinase, domain 1"/>
    <property type="match status" value="1"/>
</dbReference>
<keyword evidence="4" id="KW-0812">Transmembrane</keyword>
<dbReference type="AlphaFoldDB" id="A0A8T0QH75"/>
<keyword evidence="1 3" id="KW-0547">Nucleotide-binding</keyword>
<keyword evidence="4" id="KW-0472">Membrane</keyword>